<feature type="non-terminal residue" evidence="2">
    <location>
        <position position="58"/>
    </location>
</feature>
<comment type="caution">
    <text evidence="2">The sequence shown here is derived from an EMBL/GenBank/DDBJ whole genome shotgun (WGS) entry which is preliminary data.</text>
</comment>
<reference evidence="2" key="1">
    <citation type="submission" date="2022-08" db="EMBL/GenBank/DDBJ databases">
        <authorList>
            <person name="Gutierrez-Valencia J."/>
        </authorList>
    </citation>
    <scope>NUCLEOTIDE SEQUENCE</scope>
</reference>
<proteinExistence type="predicted"/>
<dbReference type="EMBL" id="CAMGYJ010000010">
    <property type="protein sequence ID" value="CAI0555984.1"/>
    <property type="molecule type" value="Genomic_DNA"/>
</dbReference>
<name>A0AAV0RHI3_9ROSI</name>
<keyword evidence="3" id="KW-1185">Reference proteome</keyword>
<organism evidence="2 3">
    <name type="scientific">Linum tenue</name>
    <dbReference type="NCBI Taxonomy" id="586396"/>
    <lineage>
        <taxon>Eukaryota</taxon>
        <taxon>Viridiplantae</taxon>
        <taxon>Streptophyta</taxon>
        <taxon>Embryophyta</taxon>
        <taxon>Tracheophyta</taxon>
        <taxon>Spermatophyta</taxon>
        <taxon>Magnoliopsida</taxon>
        <taxon>eudicotyledons</taxon>
        <taxon>Gunneridae</taxon>
        <taxon>Pentapetalae</taxon>
        <taxon>rosids</taxon>
        <taxon>fabids</taxon>
        <taxon>Malpighiales</taxon>
        <taxon>Linaceae</taxon>
        <taxon>Linum</taxon>
    </lineage>
</organism>
<protein>
    <submittedName>
        <fullName evidence="2">Uncharacterized protein</fullName>
    </submittedName>
</protein>
<dbReference type="AlphaFoldDB" id="A0AAV0RHI3"/>
<evidence type="ECO:0000313" key="2">
    <source>
        <dbReference type="EMBL" id="CAI0555984.1"/>
    </source>
</evidence>
<feature type="region of interest" description="Disordered" evidence="1">
    <location>
        <begin position="1"/>
        <end position="21"/>
    </location>
</feature>
<dbReference type="Proteomes" id="UP001154282">
    <property type="component" value="Unassembled WGS sequence"/>
</dbReference>
<sequence length="58" mass="6570">MNFSPTWPPVSESLPSSMLSPRTKPCMLQAQFRRGSISRFLLSFRKLGKIICCIITPL</sequence>
<gene>
    <name evidence="2" type="ORF">LITE_LOCUS47798</name>
</gene>
<evidence type="ECO:0000313" key="3">
    <source>
        <dbReference type="Proteomes" id="UP001154282"/>
    </source>
</evidence>
<evidence type="ECO:0000256" key="1">
    <source>
        <dbReference type="SAM" id="MobiDB-lite"/>
    </source>
</evidence>
<accession>A0AAV0RHI3</accession>